<dbReference type="AlphaFoldDB" id="A0A0A6PBH3"/>
<dbReference type="SUPFAM" id="SSF52540">
    <property type="entry name" value="P-loop containing nucleoside triphosphate hydrolases"/>
    <property type="match status" value="1"/>
</dbReference>
<reference evidence="2 3" key="1">
    <citation type="journal article" date="2016" name="Front. Microbiol.">
        <title>Single-Cell (Meta-)Genomics of a Dimorphic Candidatus Thiomargarita nelsonii Reveals Genomic Plasticity.</title>
        <authorList>
            <person name="Flood B.E."/>
            <person name="Fliss P."/>
            <person name="Jones D.S."/>
            <person name="Dick G.J."/>
            <person name="Jain S."/>
            <person name="Kaster A.K."/>
            <person name="Winkel M."/>
            <person name="Mussmann M."/>
            <person name="Bailey J."/>
        </authorList>
    </citation>
    <scope>NUCLEOTIDE SEQUENCE [LARGE SCALE GENOMIC DNA]</scope>
    <source>
        <strain evidence="2">Hydrate Ridge</strain>
    </source>
</reference>
<gene>
    <name evidence="2" type="ORF">PN36_12565</name>
</gene>
<evidence type="ECO:0000313" key="3">
    <source>
        <dbReference type="Proteomes" id="UP000030428"/>
    </source>
</evidence>
<sequence length="85" mass="9614">MLTQIKLTNFKCFKEETSFPLSQLNLLTGINGRGKSTLLQSLLLMRQSIEHNERTTQILLNGTCVNLGNFNDIRNSNTSKNESIK</sequence>
<evidence type="ECO:0000259" key="1">
    <source>
        <dbReference type="Pfam" id="PF13175"/>
    </source>
</evidence>
<keyword evidence="3" id="KW-1185">Reference proteome</keyword>
<organism evidence="2 3">
    <name type="scientific">Candidatus Thiomargarita nelsonii</name>
    <dbReference type="NCBI Taxonomy" id="1003181"/>
    <lineage>
        <taxon>Bacteria</taxon>
        <taxon>Pseudomonadati</taxon>
        <taxon>Pseudomonadota</taxon>
        <taxon>Gammaproteobacteria</taxon>
        <taxon>Thiotrichales</taxon>
        <taxon>Thiotrichaceae</taxon>
        <taxon>Thiomargarita</taxon>
    </lineage>
</organism>
<dbReference type="InterPro" id="IPR027417">
    <property type="entry name" value="P-loop_NTPase"/>
</dbReference>
<name>A0A0A6PBH3_9GAMM</name>
<feature type="domain" description="Endonuclease GajA/Old nuclease/RecF-like AAA" evidence="1">
    <location>
        <begin position="1"/>
        <end position="84"/>
    </location>
</feature>
<accession>A0A0A6PBH3</accession>
<protein>
    <recommendedName>
        <fullName evidence="1">Endonuclease GajA/Old nuclease/RecF-like AAA domain-containing protein</fullName>
    </recommendedName>
</protein>
<evidence type="ECO:0000313" key="2">
    <source>
        <dbReference type="EMBL" id="KHD08038.1"/>
    </source>
</evidence>
<dbReference type="EMBL" id="JSZA02000039">
    <property type="protein sequence ID" value="KHD08038.1"/>
    <property type="molecule type" value="Genomic_DNA"/>
</dbReference>
<dbReference type="Gene3D" id="3.40.50.300">
    <property type="entry name" value="P-loop containing nucleotide triphosphate hydrolases"/>
    <property type="match status" value="1"/>
</dbReference>
<comment type="caution">
    <text evidence="2">The sequence shown here is derived from an EMBL/GenBank/DDBJ whole genome shotgun (WGS) entry which is preliminary data.</text>
</comment>
<dbReference type="InterPro" id="IPR041685">
    <property type="entry name" value="AAA_GajA/Old/RecF-like"/>
</dbReference>
<dbReference type="Pfam" id="PF13175">
    <property type="entry name" value="AAA_15"/>
    <property type="match status" value="1"/>
</dbReference>
<dbReference type="Proteomes" id="UP000030428">
    <property type="component" value="Unassembled WGS sequence"/>
</dbReference>
<proteinExistence type="predicted"/>